<dbReference type="SUPFAM" id="SSF103473">
    <property type="entry name" value="MFS general substrate transporter"/>
    <property type="match status" value="1"/>
</dbReference>
<keyword evidence="7 12" id="KW-1133">Transmembrane helix</keyword>
<name>A0A8H7SGQ0_9FUNG</name>
<evidence type="ECO:0000256" key="8">
    <source>
        <dbReference type="ARBA" id="ARBA00023065"/>
    </source>
</evidence>
<feature type="transmembrane region" description="Helical" evidence="12">
    <location>
        <begin position="133"/>
        <end position="154"/>
    </location>
</feature>
<dbReference type="Pfam" id="PF05631">
    <property type="entry name" value="MFS_5"/>
    <property type="match status" value="1"/>
</dbReference>
<dbReference type="InterPro" id="IPR036259">
    <property type="entry name" value="MFS_trans_sf"/>
</dbReference>
<keyword evidence="9 12" id="KW-0472">Membrane</keyword>
<keyword evidence="8" id="KW-0406">Ion transport</keyword>
<evidence type="ECO:0000256" key="4">
    <source>
        <dbReference type="ARBA" id="ARBA00022448"/>
    </source>
</evidence>
<dbReference type="EMBL" id="JAEPRE010000276">
    <property type="protein sequence ID" value="KAG2229405.1"/>
    <property type="molecule type" value="Genomic_DNA"/>
</dbReference>
<feature type="transmembrane region" description="Helical" evidence="12">
    <location>
        <begin position="417"/>
        <end position="438"/>
    </location>
</feature>
<keyword evidence="5" id="KW-1003">Cell membrane</keyword>
<dbReference type="GO" id="GO:0015098">
    <property type="term" value="F:molybdate ion transmembrane transporter activity"/>
    <property type="evidence" value="ECO:0007669"/>
    <property type="project" value="InterPro"/>
</dbReference>
<proteinExistence type="predicted"/>
<feature type="non-terminal residue" evidence="13">
    <location>
        <position position="1"/>
    </location>
</feature>
<organism evidence="13 14">
    <name type="scientific">Thamnidium elegans</name>
    <dbReference type="NCBI Taxonomy" id="101142"/>
    <lineage>
        <taxon>Eukaryota</taxon>
        <taxon>Fungi</taxon>
        <taxon>Fungi incertae sedis</taxon>
        <taxon>Mucoromycota</taxon>
        <taxon>Mucoromycotina</taxon>
        <taxon>Mucoromycetes</taxon>
        <taxon>Mucorales</taxon>
        <taxon>Mucorineae</taxon>
        <taxon>Mucoraceae</taxon>
        <taxon>Thamnidium</taxon>
    </lineage>
</organism>
<dbReference type="InterPro" id="IPR008509">
    <property type="entry name" value="MOT2/MFSD5"/>
</dbReference>
<evidence type="ECO:0000256" key="3">
    <source>
        <dbReference type="ARBA" id="ARBA00021242"/>
    </source>
</evidence>
<feature type="transmembrane region" description="Helical" evidence="12">
    <location>
        <begin position="80"/>
        <end position="100"/>
    </location>
</feature>
<evidence type="ECO:0000256" key="1">
    <source>
        <dbReference type="ARBA" id="ARBA00003019"/>
    </source>
</evidence>
<keyword evidence="14" id="KW-1185">Reference proteome</keyword>
<comment type="function">
    <text evidence="1">Mediates high-affinity intracellular uptake of the rare oligo-element molybdenum.</text>
</comment>
<sequence length="440" mass="49056">PKGHKLVLYVFALTFINMDNAIQSFELGPENEPQLLKQFKSFQRQYLTVYLAVMGADWIQGPYLYKLYNSYNLDLTQIAMLFLTGFVSGAFAGTAVGSLADTWYSMTIINNTYFTLIKRKKNPPKKGTLINNYALLFLSHVLSGLATALMYSVFESWYVSEHTSRGFPAEWRARTFALATLLNSVVAILAGLLANSLVDIWGFRAPYIASMGLICFVATMVVTTWTENYGSNESTNVDLLKTLKGGLSTMVKSKNIMVIGIAQTFFECAMYIFVLLYIPAIENATKGGDLPFGYLFSTMMVAVMVGSMTFQLFERQAKTGPRFFMECKEDKLLTMALGLASCAFMAMAYHGNSSTTILLMSYHLFEFTTGLYYPSISSLKAEEIPEETRAAVMTLLRIPMNLSVGIIMWHVEDMSTAMMFSICGIMTSVGCFLVIAFYGN</sequence>
<evidence type="ECO:0000313" key="13">
    <source>
        <dbReference type="EMBL" id="KAG2229405.1"/>
    </source>
</evidence>
<feature type="transmembrane region" description="Helical" evidence="12">
    <location>
        <begin position="292"/>
        <end position="312"/>
    </location>
</feature>
<dbReference type="PANTHER" id="PTHR23516">
    <property type="entry name" value="SAM (S-ADENOSYL METHIONINE) TRANSPORTER"/>
    <property type="match status" value="1"/>
</dbReference>
<dbReference type="Gene3D" id="1.20.1250.20">
    <property type="entry name" value="MFS general substrate transporter like domains"/>
    <property type="match status" value="1"/>
</dbReference>
<keyword evidence="4" id="KW-0813">Transport</keyword>
<dbReference type="AlphaFoldDB" id="A0A8H7SGQ0"/>
<dbReference type="GO" id="GO:0006811">
    <property type="term" value="P:monoatomic ion transport"/>
    <property type="evidence" value="ECO:0007669"/>
    <property type="project" value="UniProtKB-KW"/>
</dbReference>
<comment type="caution">
    <text evidence="13">The sequence shown here is derived from an EMBL/GenBank/DDBJ whole genome shotgun (WGS) entry which is preliminary data.</text>
</comment>
<dbReference type="PANTHER" id="PTHR23516:SF1">
    <property type="entry name" value="MOLYBDATE-ANION TRANSPORTER"/>
    <property type="match status" value="1"/>
</dbReference>
<evidence type="ECO:0000256" key="11">
    <source>
        <dbReference type="ARBA" id="ARBA00032555"/>
    </source>
</evidence>
<dbReference type="GO" id="GO:0005886">
    <property type="term" value="C:plasma membrane"/>
    <property type="evidence" value="ECO:0007669"/>
    <property type="project" value="UniProtKB-SubCell"/>
</dbReference>
<comment type="subcellular location">
    <subcellularLocation>
        <location evidence="2">Cell membrane</location>
        <topology evidence="2">Multi-pass membrane protein</topology>
    </subcellularLocation>
</comment>
<protein>
    <recommendedName>
        <fullName evidence="3">Molybdate-anion transporter</fullName>
    </recommendedName>
    <alternativeName>
        <fullName evidence="10">Major facilitator superfamily domain-containing protein 5</fullName>
    </alternativeName>
    <alternativeName>
        <fullName evidence="11">Molybdate transporter 2 homolog</fullName>
    </alternativeName>
</protein>
<evidence type="ECO:0000313" key="14">
    <source>
        <dbReference type="Proteomes" id="UP000613177"/>
    </source>
</evidence>
<reference evidence="13" key="1">
    <citation type="submission" date="2021-01" db="EMBL/GenBank/DDBJ databases">
        <title>Metabolic potential, ecology and presence of endohyphal bacteria is reflected in genomic diversity of Mucoromycotina.</title>
        <authorList>
            <person name="Muszewska A."/>
            <person name="Okrasinska A."/>
            <person name="Steczkiewicz K."/>
            <person name="Drgas O."/>
            <person name="Orlowska M."/>
            <person name="Perlinska-Lenart U."/>
            <person name="Aleksandrzak-Piekarczyk T."/>
            <person name="Szatraj K."/>
            <person name="Zielenkiewicz U."/>
            <person name="Pilsyk S."/>
            <person name="Malc E."/>
            <person name="Mieczkowski P."/>
            <person name="Kruszewska J.S."/>
            <person name="Biernat P."/>
            <person name="Pawlowska J."/>
        </authorList>
    </citation>
    <scope>NUCLEOTIDE SEQUENCE</scope>
    <source>
        <strain evidence="13">WA0000018081</strain>
    </source>
</reference>
<evidence type="ECO:0000256" key="6">
    <source>
        <dbReference type="ARBA" id="ARBA00022692"/>
    </source>
</evidence>
<evidence type="ECO:0000256" key="5">
    <source>
        <dbReference type="ARBA" id="ARBA00022475"/>
    </source>
</evidence>
<feature type="transmembrane region" description="Helical" evidence="12">
    <location>
        <begin position="48"/>
        <end position="68"/>
    </location>
</feature>
<feature type="transmembrane region" description="Helical" evidence="12">
    <location>
        <begin position="332"/>
        <end position="349"/>
    </location>
</feature>
<keyword evidence="6 12" id="KW-0812">Transmembrane</keyword>
<evidence type="ECO:0000256" key="7">
    <source>
        <dbReference type="ARBA" id="ARBA00022989"/>
    </source>
</evidence>
<evidence type="ECO:0000256" key="2">
    <source>
        <dbReference type="ARBA" id="ARBA00004651"/>
    </source>
</evidence>
<feature type="transmembrane region" description="Helical" evidence="12">
    <location>
        <begin position="175"/>
        <end position="194"/>
    </location>
</feature>
<feature type="transmembrane region" description="Helical" evidence="12">
    <location>
        <begin position="206"/>
        <end position="225"/>
    </location>
</feature>
<dbReference type="Proteomes" id="UP000613177">
    <property type="component" value="Unassembled WGS sequence"/>
</dbReference>
<accession>A0A8H7SGQ0</accession>
<gene>
    <name evidence="13" type="ORF">INT48_000968</name>
</gene>
<feature type="transmembrane region" description="Helical" evidence="12">
    <location>
        <begin position="256"/>
        <end position="280"/>
    </location>
</feature>
<evidence type="ECO:0000256" key="10">
    <source>
        <dbReference type="ARBA" id="ARBA00030646"/>
    </source>
</evidence>
<evidence type="ECO:0000256" key="9">
    <source>
        <dbReference type="ARBA" id="ARBA00023136"/>
    </source>
</evidence>
<evidence type="ECO:0000256" key="12">
    <source>
        <dbReference type="SAM" id="Phobius"/>
    </source>
</evidence>